<protein>
    <submittedName>
        <fullName evidence="1">Uncharacterized protein</fullName>
    </submittedName>
</protein>
<accession>A0A4R2L5G4</accession>
<proteinExistence type="predicted"/>
<dbReference type="AlphaFoldDB" id="A0A4R2L5G4"/>
<name>A0A4R2L5G4_9FIRM</name>
<comment type="caution">
    <text evidence="1">The sequence shown here is derived from an EMBL/GenBank/DDBJ whole genome shotgun (WGS) entry which is preliminary data.</text>
</comment>
<keyword evidence="2" id="KW-1185">Reference proteome</keyword>
<reference evidence="1 2" key="1">
    <citation type="submission" date="2019-03" db="EMBL/GenBank/DDBJ databases">
        <title>Genomic Encyclopedia of Type Strains, Phase IV (KMG-IV): sequencing the most valuable type-strain genomes for metagenomic binning, comparative biology and taxonomic classification.</title>
        <authorList>
            <person name="Goeker M."/>
        </authorList>
    </citation>
    <scope>NUCLEOTIDE SEQUENCE [LARGE SCALE GENOMIC DNA]</scope>
    <source>
        <strain evidence="1 2">DSM 102940</strain>
    </source>
</reference>
<organism evidence="1 2">
    <name type="scientific">Marinisporobacter balticus</name>
    <dbReference type="NCBI Taxonomy" id="2018667"/>
    <lineage>
        <taxon>Bacteria</taxon>
        <taxon>Bacillati</taxon>
        <taxon>Bacillota</taxon>
        <taxon>Clostridia</taxon>
        <taxon>Peptostreptococcales</taxon>
        <taxon>Thermotaleaceae</taxon>
        <taxon>Marinisporobacter</taxon>
    </lineage>
</organism>
<dbReference type="RefSeq" id="WP_132242881.1">
    <property type="nucleotide sequence ID" value="NZ_SLWV01000003.1"/>
</dbReference>
<dbReference type="Proteomes" id="UP000294919">
    <property type="component" value="Unassembled WGS sequence"/>
</dbReference>
<evidence type="ECO:0000313" key="2">
    <source>
        <dbReference type="Proteomes" id="UP000294919"/>
    </source>
</evidence>
<evidence type="ECO:0000313" key="1">
    <source>
        <dbReference type="EMBL" id="TCO79136.1"/>
    </source>
</evidence>
<dbReference type="EMBL" id="SLWV01000003">
    <property type="protein sequence ID" value="TCO79136.1"/>
    <property type="molecule type" value="Genomic_DNA"/>
</dbReference>
<gene>
    <name evidence="1" type="ORF">EV214_103188</name>
</gene>
<sequence length="951" mass="105924">MPPYRNLGPTLWEGYKNGAISLGDLNEQQKKDLFQYTVSEGKIDVKDFTLKARRDFDLDNAKKPLEQQSFIDTSLINYSEGDSQMTSPSFNEPVIQEPIQVPSYRPSAQPMNIEMPQTTPTITNINYGRTPTERSPILSAINNFFAGSQNPNVPRVDSFATAPTSTPTFKNTQPVMQPITTPRYDVKGNVDLQALSQQNQFNKVAMANFNNGTQKLNTINDNPIVDYVDRANEEAQQNKQNYIDKQLVEFDNMVSTGDAKGIEDCFGVDGELILNDKKAHDQARKDASQHEDYILNRWNINKRNSEQSGKVGKFMSRLQQTGASTVMGEEVPEHLRPSTGNNVADTVASGVGGLGGLFTPAAGIGTASDNMYSAVGKTVRPISQKAEMAIGNKIFPKVVGEFGEKAIEKLSLEKLIDMSSMHGVKKAAYKALYKGVPSSIHGASTLATIEAFEQMKDDVHITPEKVKEIGKAGLTGAIMDTAFTFAGAGIKSISNKFKMDKINNLSINRFDKQEMLDQGYDKIGSGVWGKRSVIDGKIVLDDIIYEGVLYKGEIIPVHSLSNKQLKEIKSTRQNTVTSFKVGTSNIPDIEMNLEKLGYKPTENPNVFVHPETKDIKILAVKEGNKYVPYSQAKNQMDIEIASIEASEGVKINRKAPHVEITSPATEGYKLAREKDQYLKMFSKKFTEKGYKEVNNGVWVKETNGTIADVVFEYASDRKGDILPIFKLEGNLLKYNQSKGMRKVVGFLESTKQKLLKNMGIEGKVKGVLGDEMYDITGYSPKYKTELRVNTIEKAYKENPKIVNNFYENVLKLEALPNAVTEKIFADQKVLSALESIGSQYSGTIIKGMNQLATSIHELVPEIKEVTQNDLQRLQEWNKSLTLGEISQIDIENAPTIALENFMQDASHVEMEEKQALYTAVEDELYTRTGHRIDYEKDYAPYEQAINDTIAI</sequence>